<evidence type="ECO:0000256" key="6">
    <source>
        <dbReference type="ARBA" id="ARBA00023136"/>
    </source>
</evidence>
<dbReference type="InterPro" id="IPR012910">
    <property type="entry name" value="Plug_dom"/>
</dbReference>
<keyword evidence="3 8" id="KW-1134">Transmembrane beta strand</keyword>
<dbReference type="InterPro" id="IPR023997">
    <property type="entry name" value="TonB-dep_OMP_SusC/RagA_CS"/>
</dbReference>
<name>I7ZJN8_9GAMM</name>
<feature type="domain" description="TonB-dependent receptor plug" evidence="12">
    <location>
        <begin position="49"/>
        <end position="156"/>
    </location>
</feature>
<evidence type="ECO:0000256" key="5">
    <source>
        <dbReference type="ARBA" id="ARBA00023077"/>
    </source>
</evidence>
<dbReference type="AlphaFoldDB" id="I7ZJN8"/>
<proteinExistence type="inferred from homology"/>
<evidence type="ECO:0000256" key="10">
    <source>
        <dbReference type="SAM" id="MobiDB-lite"/>
    </source>
</evidence>
<dbReference type="NCBIfam" id="TIGR04056">
    <property type="entry name" value="OMP_RagA_SusC"/>
    <property type="match status" value="1"/>
</dbReference>
<dbReference type="PROSITE" id="PS52016">
    <property type="entry name" value="TONB_DEPENDENT_REC_3"/>
    <property type="match status" value="1"/>
</dbReference>
<comment type="subcellular location">
    <subcellularLocation>
        <location evidence="1 8">Cell outer membrane</location>
        <topology evidence="1 8">Multi-pass membrane protein</topology>
    </subcellularLocation>
</comment>
<keyword evidence="4 8" id="KW-0812">Transmembrane</keyword>
<evidence type="ECO:0008006" key="15">
    <source>
        <dbReference type="Google" id="ProtNLM"/>
    </source>
</evidence>
<evidence type="ECO:0000256" key="8">
    <source>
        <dbReference type="PROSITE-ProRule" id="PRU01360"/>
    </source>
</evidence>
<dbReference type="NCBIfam" id="TIGR04057">
    <property type="entry name" value="SusC_RagA_signa"/>
    <property type="match status" value="1"/>
</dbReference>
<dbReference type="Gene3D" id="2.170.130.10">
    <property type="entry name" value="TonB-dependent receptor, plug domain"/>
    <property type="match status" value="1"/>
</dbReference>
<dbReference type="EMBL" id="AKGD01000001">
    <property type="protein sequence ID" value="EIT72149.1"/>
    <property type="molecule type" value="Genomic_DNA"/>
</dbReference>
<keyword evidence="7 8" id="KW-0998">Cell outer membrane</keyword>
<keyword evidence="6 8" id="KW-0472">Membrane</keyword>
<comment type="similarity">
    <text evidence="8 9">Belongs to the TonB-dependent receptor family.</text>
</comment>
<dbReference type="Pfam" id="PF00593">
    <property type="entry name" value="TonB_dep_Rec_b-barrel"/>
    <property type="match status" value="1"/>
</dbReference>
<dbReference type="STRING" id="1172194.WQQ_22860"/>
<reference evidence="13 14" key="1">
    <citation type="journal article" date="2012" name="J. Bacteriol.">
        <title>Genome Sequence of n-Alkane-Degrading Hydrocarboniphaga effusa Strain AP103T (ATCC BAA-332T).</title>
        <authorList>
            <person name="Chang H.K."/>
            <person name="Zylstra G.J."/>
            <person name="Chae J.C."/>
        </authorList>
    </citation>
    <scope>NUCLEOTIDE SEQUENCE [LARGE SCALE GENOMIC DNA]</scope>
    <source>
        <strain evidence="13 14">AP103</strain>
    </source>
</reference>
<evidence type="ECO:0000256" key="1">
    <source>
        <dbReference type="ARBA" id="ARBA00004571"/>
    </source>
</evidence>
<evidence type="ECO:0000256" key="2">
    <source>
        <dbReference type="ARBA" id="ARBA00022448"/>
    </source>
</evidence>
<protein>
    <recommendedName>
        <fullName evidence="15">TonB-dependent receptor</fullName>
    </recommendedName>
</protein>
<gene>
    <name evidence="13" type="ORF">WQQ_22860</name>
</gene>
<evidence type="ECO:0000256" key="9">
    <source>
        <dbReference type="RuleBase" id="RU003357"/>
    </source>
</evidence>
<dbReference type="GO" id="GO:0009279">
    <property type="term" value="C:cell outer membrane"/>
    <property type="evidence" value="ECO:0007669"/>
    <property type="project" value="UniProtKB-SubCell"/>
</dbReference>
<evidence type="ECO:0000256" key="4">
    <source>
        <dbReference type="ARBA" id="ARBA00022692"/>
    </source>
</evidence>
<evidence type="ECO:0000256" key="3">
    <source>
        <dbReference type="ARBA" id="ARBA00022452"/>
    </source>
</evidence>
<keyword evidence="2 8" id="KW-0813">Transport</keyword>
<feature type="region of interest" description="Disordered" evidence="10">
    <location>
        <begin position="1"/>
        <end position="34"/>
    </location>
</feature>
<sequence length="982" mass="107523">MAHAQDDSAAPSTQEVSEDKDASEQGEEPAASTGAIEEIVVTGYSTSAKKDIIGAASVVDIGEIADQPSGNVIRSLQGRLPGVQITTSGNPNAKALIRIRGQGLGPLGFNDPLYVIDGVPTLAGLESLNPNDIDSIQVLRDAATASIYGARAGNGVIVITTKKGAPGMDLSIRANQSIEQFGYNVHPLNTPQRAQAVFNAAINDRTHPNNASSLYLYDWNNDFDNPVLNGVTYGRFTDAAGNRYIDGAMTMQPANTNWFEAVTQQATVRDVNVSLSNAGEGSRFYTSVGYYDARGIVKESGFERISLRLNSDHSLFDDKVTIGENFYINNQRENVVNDLAGQILGLAIEQQSIVPIRTADGKGYGGPTGGVTDRDNPVRIIDQNKDNISRFNKVMGNIFVEYRPIEDLQLRSNLGIDYGRFYFRNYKRAAQAGNLSFLDSLNTSESWQYTLVFSNTGEYKFTLGDDHNFTVLAGTETIDFRSENFFGAVSGFASLNRNFAYLSQGTTNPSVGGGGDSWGLQSYFTKIDYDYDQKYLASVTVRRDGSSRFGSNNRWGNFPSVSAGWRISNEPFFNLDSINDLKFRASWGQNGNQEISTGATSTIFVPRYSTTSLFTNQQDEGTAYDLNGVNSGSLPSGFARVQMGNEDLKWETSTQTNLGLDFSMLDNQFFGSFDWFRKRTDDILTLTKPLAAEGEGALRVVNGGTIENKGFEILLGYNTALEFDRIGRFDVSVSANYSVVTNKVLALPDDVVNSFGGDGQTKTILGRSVNSIFGYYADGLFQNQAEVEAHATQSGAAPGRIRYRDLNGDGVINDKDQDFFGTTDPDSTFGLNFDVKYQNWDFNMFWQGVHGGLVKNYWQGFTDFTSLNAGSNYGYRTLDAWSPSNTGSSVPALTLVDSNNEGRESTYYWEKGTYLKLRNLSVGYSPAGRVLSFFNLKTARVFLQAQNILTVKPSGTLIQDPESPGSSFPVPKRYTFGLEATF</sequence>
<dbReference type="InterPro" id="IPR000531">
    <property type="entry name" value="Beta-barrel_TonB"/>
</dbReference>
<organism evidence="13 14">
    <name type="scientific">Hydrocarboniphaga effusa AP103</name>
    <dbReference type="NCBI Taxonomy" id="1172194"/>
    <lineage>
        <taxon>Bacteria</taxon>
        <taxon>Pseudomonadati</taxon>
        <taxon>Pseudomonadota</taxon>
        <taxon>Gammaproteobacteria</taxon>
        <taxon>Nevskiales</taxon>
        <taxon>Nevskiaceae</taxon>
        <taxon>Hydrocarboniphaga</taxon>
    </lineage>
</organism>
<comment type="caution">
    <text evidence="13">The sequence shown here is derived from an EMBL/GenBank/DDBJ whole genome shotgun (WGS) entry which is preliminary data.</text>
</comment>
<dbReference type="PATRIC" id="fig|1172194.4.peg.2208"/>
<dbReference type="Pfam" id="PF07715">
    <property type="entry name" value="Plug"/>
    <property type="match status" value="1"/>
</dbReference>
<dbReference type="Gene3D" id="2.40.170.20">
    <property type="entry name" value="TonB-dependent receptor, beta-barrel domain"/>
    <property type="match status" value="1"/>
</dbReference>
<dbReference type="InterPro" id="IPR023996">
    <property type="entry name" value="TonB-dep_OMP_SusC/RagA"/>
</dbReference>
<evidence type="ECO:0000313" key="14">
    <source>
        <dbReference type="Proteomes" id="UP000003704"/>
    </source>
</evidence>
<feature type="domain" description="TonB-dependent receptor-like beta-barrel" evidence="11">
    <location>
        <begin position="383"/>
        <end position="741"/>
    </location>
</feature>
<evidence type="ECO:0000256" key="7">
    <source>
        <dbReference type="ARBA" id="ARBA00023237"/>
    </source>
</evidence>
<accession>I7ZJN8</accession>
<keyword evidence="14" id="KW-1185">Reference proteome</keyword>
<evidence type="ECO:0000259" key="11">
    <source>
        <dbReference type="Pfam" id="PF00593"/>
    </source>
</evidence>
<evidence type="ECO:0000259" key="12">
    <source>
        <dbReference type="Pfam" id="PF07715"/>
    </source>
</evidence>
<dbReference type="InterPro" id="IPR039426">
    <property type="entry name" value="TonB-dep_rcpt-like"/>
</dbReference>
<dbReference type="InterPro" id="IPR036942">
    <property type="entry name" value="Beta-barrel_TonB_sf"/>
</dbReference>
<dbReference type="Proteomes" id="UP000003704">
    <property type="component" value="Unassembled WGS sequence"/>
</dbReference>
<dbReference type="InterPro" id="IPR037066">
    <property type="entry name" value="Plug_dom_sf"/>
</dbReference>
<dbReference type="SUPFAM" id="SSF56935">
    <property type="entry name" value="Porins"/>
    <property type="match status" value="1"/>
</dbReference>
<keyword evidence="5 9" id="KW-0798">TonB box</keyword>
<evidence type="ECO:0000313" key="13">
    <source>
        <dbReference type="EMBL" id="EIT72149.1"/>
    </source>
</evidence>